<dbReference type="SFLD" id="SFLDG01101">
    <property type="entry name" value="Uncharacterised_Radical_SAM_Su"/>
    <property type="match status" value="1"/>
</dbReference>
<dbReference type="PANTHER" id="PTHR30352">
    <property type="entry name" value="PYRUVATE FORMATE-LYASE-ACTIVATING ENZYME"/>
    <property type="match status" value="1"/>
</dbReference>
<keyword evidence="1" id="KW-0004">4Fe-4S</keyword>
<evidence type="ECO:0000256" key="2">
    <source>
        <dbReference type="ARBA" id="ARBA00022691"/>
    </source>
</evidence>
<feature type="binding site" evidence="6">
    <location>
        <position position="87"/>
    </location>
    <ligand>
        <name>[4Fe-4S] cluster</name>
        <dbReference type="ChEBI" id="CHEBI:49883"/>
        <note>4Fe-4S-S-AdoMet</note>
    </ligand>
</feature>
<dbReference type="InterPro" id="IPR034457">
    <property type="entry name" value="Organic_radical-activating"/>
</dbReference>
<evidence type="ECO:0000313" key="9">
    <source>
        <dbReference type="EMBL" id="CFX34246.1"/>
    </source>
</evidence>
<evidence type="ECO:0000256" key="1">
    <source>
        <dbReference type="ARBA" id="ARBA00022485"/>
    </source>
</evidence>
<keyword evidence="3 6" id="KW-0479">Metal-binding</keyword>
<dbReference type="AlphaFoldDB" id="A0A0E4C893"/>
<dbReference type="EMBL" id="CGIH01000004">
    <property type="protein sequence ID" value="CFX05814.1"/>
    <property type="molecule type" value="Genomic_DNA"/>
</dbReference>
<dbReference type="Pfam" id="PF04055">
    <property type="entry name" value="Radical_SAM"/>
    <property type="match status" value="1"/>
</dbReference>
<gene>
    <name evidence="9" type="ORF">1053</name>
    <name evidence="8" type="ORF">338</name>
</gene>
<dbReference type="OrthoDB" id="9778883at2"/>
<dbReference type="GO" id="GO:0051539">
    <property type="term" value="F:4 iron, 4 sulfur cluster binding"/>
    <property type="evidence" value="ECO:0007669"/>
    <property type="project" value="UniProtKB-KW"/>
</dbReference>
<sequence length="292" mass="33254">MTRQVDYFTPGDKGIMVCRVCPHNCQLKTGQTGICRVRANQEDKLTALNYGQVSSLALDPIEKKPLYHFYPGTMILSVGSFGCNLACSFCQNYSIAQQSPPTRYISPAELAALTAKYSDYGSIGLAFTYNEPLMWLEYIMDVAPRLKEQGFKVVLVSNGFIEKKPLRDLLPFVDAWNVDVKAFNENFYRRLCKGRLDCVKHTVEEIVGKAHLEITTLLIPEENETEEEIRDLARWLASLDPDLVLHLSRYYPAYRMTSPPTGLKTLRNARQIAREYLNYVYLGNVAPEENEM</sequence>
<dbReference type="Gene3D" id="3.20.20.70">
    <property type="entry name" value="Aldolase class I"/>
    <property type="match status" value="1"/>
</dbReference>
<dbReference type="InterPro" id="IPR007197">
    <property type="entry name" value="rSAM"/>
</dbReference>
<dbReference type="GO" id="GO:0046872">
    <property type="term" value="F:metal ion binding"/>
    <property type="evidence" value="ECO:0007669"/>
    <property type="project" value="UniProtKB-KW"/>
</dbReference>
<dbReference type="PIRSF" id="PIRSF004869">
    <property type="entry name" value="PflX_prd"/>
    <property type="match status" value="1"/>
</dbReference>
<dbReference type="InterPro" id="IPR027596">
    <property type="entry name" value="AmmeMemoSam_rS"/>
</dbReference>
<proteinExistence type="predicted"/>
<dbReference type="InterPro" id="IPR006638">
    <property type="entry name" value="Elp3/MiaA/NifB-like_rSAM"/>
</dbReference>
<keyword evidence="5 6" id="KW-0411">Iron-sulfur</keyword>
<organism evidence="9 10">
    <name type="scientific">Syntrophomonas zehnderi OL-4</name>
    <dbReference type="NCBI Taxonomy" id="690567"/>
    <lineage>
        <taxon>Bacteria</taxon>
        <taxon>Bacillati</taxon>
        <taxon>Bacillota</taxon>
        <taxon>Clostridia</taxon>
        <taxon>Eubacteriales</taxon>
        <taxon>Syntrophomonadaceae</taxon>
        <taxon>Syntrophomonas</taxon>
    </lineage>
</organism>
<feature type="domain" description="Radical SAM core" evidence="7">
    <location>
        <begin position="68"/>
        <end position="288"/>
    </location>
</feature>
<feature type="binding site" evidence="6">
    <location>
        <position position="90"/>
    </location>
    <ligand>
        <name>[4Fe-4S] cluster</name>
        <dbReference type="ChEBI" id="CHEBI:49883"/>
        <note>4Fe-4S-S-AdoMet</note>
    </ligand>
</feature>
<dbReference type="SMART" id="SM00729">
    <property type="entry name" value="Elp3"/>
    <property type="match status" value="1"/>
</dbReference>
<dbReference type="InterPro" id="IPR013785">
    <property type="entry name" value="Aldolase_TIM"/>
</dbReference>
<dbReference type="PANTHER" id="PTHR30352:SF5">
    <property type="entry name" value="PYRUVATE FORMATE-LYASE 1-ACTIVATING ENZYME"/>
    <property type="match status" value="1"/>
</dbReference>
<evidence type="ECO:0000259" key="7">
    <source>
        <dbReference type="PROSITE" id="PS51918"/>
    </source>
</evidence>
<name>A0A0E4C893_9FIRM</name>
<evidence type="ECO:0000313" key="8">
    <source>
        <dbReference type="EMBL" id="CFX05814.1"/>
    </source>
</evidence>
<reference evidence="9 10" key="1">
    <citation type="submission" date="2015-03" db="EMBL/GenBank/DDBJ databases">
        <authorList>
            <person name="Strepis Nikolaos"/>
        </authorList>
    </citation>
    <scope>NUCLEOTIDE SEQUENCE [LARGE SCALE GENOMIC DNA]</scope>
    <source>
        <strain evidence="9 10">OL-4</strain>
    </source>
</reference>
<dbReference type="NCBIfam" id="TIGR04337">
    <property type="entry name" value="AmmeMemoSam_rS"/>
    <property type="match status" value="1"/>
</dbReference>
<dbReference type="SFLD" id="SFLDS00029">
    <property type="entry name" value="Radical_SAM"/>
    <property type="match status" value="1"/>
</dbReference>
<evidence type="ECO:0000256" key="5">
    <source>
        <dbReference type="ARBA" id="ARBA00023014"/>
    </source>
</evidence>
<keyword evidence="4 6" id="KW-0408">Iron</keyword>
<dbReference type="SUPFAM" id="SSF102114">
    <property type="entry name" value="Radical SAM enzymes"/>
    <property type="match status" value="1"/>
</dbReference>
<evidence type="ECO:0000313" key="10">
    <source>
        <dbReference type="Proteomes" id="UP000045545"/>
    </source>
</evidence>
<dbReference type="RefSeq" id="WP_046495037.1">
    <property type="nucleotide sequence ID" value="NZ_CGIH01000004.1"/>
</dbReference>
<keyword evidence="2 6" id="KW-0949">S-adenosyl-L-methionine</keyword>
<comment type="cofactor">
    <cofactor evidence="6">
        <name>[4Fe-4S] cluster</name>
        <dbReference type="ChEBI" id="CHEBI:49883"/>
    </cofactor>
    <text evidence="6">Binds 1 [4Fe-4S] cluster. The cluster is coordinated with 3 cysteines and an exchangeable S-adenosyl-L-methionine.</text>
</comment>
<dbReference type="InterPro" id="IPR016431">
    <property type="entry name" value="Pyrv-formate_lyase-activ_prd"/>
</dbReference>
<dbReference type="InterPro" id="IPR058240">
    <property type="entry name" value="rSAM_sf"/>
</dbReference>
<dbReference type="Proteomes" id="UP000045545">
    <property type="component" value="Unassembled WGS sequence"/>
</dbReference>
<evidence type="ECO:0000256" key="4">
    <source>
        <dbReference type="ARBA" id="ARBA00023004"/>
    </source>
</evidence>
<feature type="binding site" evidence="6">
    <location>
        <position position="83"/>
    </location>
    <ligand>
        <name>[4Fe-4S] cluster</name>
        <dbReference type="ChEBI" id="CHEBI:49883"/>
        <note>4Fe-4S-S-AdoMet</note>
    </ligand>
</feature>
<evidence type="ECO:0000256" key="6">
    <source>
        <dbReference type="PIRSR" id="PIRSR004869-50"/>
    </source>
</evidence>
<evidence type="ECO:0000256" key="3">
    <source>
        <dbReference type="ARBA" id="ARBA00022723"/>
    </source>
</evidence>
<dbReference type="PROSITE" id="PS51918">
    <property type="entry name" value="RADICAL_SAM"/>
    <property type="match status" value="1"/>
</dbReference>
<dbReference type="CDD" id="cd01335">
    <property type="entry name" value="Radical_SAM"/>
    <property type="match status" value="1"/>
</dbReference>
<dbReference type="GO" id="GO:0003824">
    <property type="term" value="F:catalytic activity"/>
    <property type="evidence" value="ECO:0007669"/>
    <property type="project" value="InterPro"/>
</dbReference>
<accession>A0A0E4C893</accession>
<protein>
    <submittedName>
        <fullName evidence="9">Elongator protein 3/MiaB/NifB</fullName>
    </submittedName>
</protein>
<keyword evidence="10" id="KW-1185">Reference proteome</keyword>
<dbReference type="STRING" id="690567.1053"/>
<dbReference type="EMBL" id="CGIH01000018">
    <property type="protein sequence ID" value="CFX34246.1"/>
    <property type="molecule type" value="Genomic_DNA"/>
</dbReference>